<keyword evidence="2" id="KW-0378">Hydrolase</keyword>
<evidence type="ECO:0000313" key="3">
    <source>
        <dbReference type="Proteomes" id="UP000434582"/>
    </source>
</evidence>
<dbReference type="OrthoDB" id="9815326at2"/>
<protein>
    <submittedName>
        <fullName evidence="2">N-formylglutamate amidohydrolase</fullName>
    </submittedName>
</protein>
<evidence type="ECO:0000256" key="1">
    <source>
        <dbReference type="SAM" id="MobiDB-lite"/>
    </source>
</evidence>
<dbReference type="InterPro" id="IPR011227">
    <property type="entry name" value="UCP029730"/>
</dbReference>
<dbReference type="AlphaFoldDB" id="A0A7X1ZGP9"/>
<dbReference type="Pfam" id="PF05013">
    <property type="entry name" value="FGase"/>
    <property type="match status" value="1"/>
</dbReference>
<name>A0A7X1ZGP9_9PROT</name>
<sequence length="293" mass="30902">MMNLSQPVSPSDSDPDSAAAPLLAPDEPPPFEVVNPDAQRPVLLICDHAAHRVPRALGTLGLDKADLHRHVAWDIGAAAVTRHLAARLDACAVLANYSRLVIDLNRVPGAADSIPPVSDGTPVPGNRDLSEAAEQARIDALFNPYHSEVTRRLHHLWRVTGQAPVLFSVHSFTPTMKTGGPPRPWHIGVLWDSDGRLALPLMEGLAHDPDLIVGDNEPYSGWVVGFTVSSHAGSAGLARAAVEIRQDLIATEAGAADWAGRLGSILEAVLSDPGLYVHASDAAPGGAPTDGLE</sequence>
<gene>
    <name evidence="2" type="ORF">GHC57_15870</name>
</gene>
<feature type="compositionally biased region" description="Low complexity" evidence="1">
    <location>
        <begin position="9"/>
        <end position="25"/>
    </location>
</feature>
<proteinExistence type="predicted"/>
<dbReference type="EMBL" id="WIVE01000065">
    <property type="protein sequence ID" value="MQX37998.1"/>
    <property type="molecule type" value="Genomic_DNA"/>
</dbReference>
<evidence type="ECO:0000313" key="2">
    <source>
        <dbReference type="EMBL" id="MQX37998.1"/>
    </source>
</evidence>
<comment type="caution">
    <text evidence="2">The sequence shown here is derived from an EMBL/GenBank/DDBJ whole genome shotgun (WGS) entry which is preliminary data.</text>
</comment>
<reference evidence="2 3" key="1">
    <citation type="submission" date="2019-10" db="EMBL/GenBank/DDBJ databases">
        <title>Draft whole-genome sequence of the purple nonsulfur photosynthetic bacterium Roseospira navarrensis DSM 15114.</title>
        <authorList>
            <person name="Kyndt J.A."/>
            <person name="Meyer T.E."/>
        </authorList>
    </citation>
    <scope>NUCLEOTIDE SEQUENCE [LARGE SCALE GENOMIC DNA]</scope>
    <source>
        <strain evidence="2 3">DSM 15114</strain>
    </source>
</reference>
<dbReference type="GO" id="GO:0016787">
    <property type="term" value="F:hydrolase activity"/>
    <property type="evidence" value="ECO:0007669"/>
    <property type="project" value="UniProtKB-KW"/>
</dbReference>
<accession>A0A7X1ZGP9</accession>
<dbReference type="PIRSF" id="PIRSF029730">
    <property type="entry name" value="UCP029730"/>
    <property type="match status" value="1"/>
</dbReference>
<dbReference type="Gene3D" id="3.40.630.40">
    <property type="entry name" value="Zn-dependent exopeptidases"/>
    <property type="match status" value="1"/>
</dbReference>
<organism evidence="2 3">
    <name type="scientific">Roseospira navarrensis</name>
    <dbReference type="NCBI Taxonomy" id="140058"/>
    <lineage>
        <taxon>Bacteria</taxon>
        <taxon>Pseudomonadati</taxon>
        <taxon>Pseudomonadota</taxon>
        <taxon>Alphaproteobacteria</taxon>
        <taxon>Rhodospirillales</taxon>
        <taxon>Rhodospirillaceae</taxon>
        <taxon>Roseospira</taxon>
    </lineage>
</organism>
<dbReference type="SUPFAM" id="SSF53187">
    <property type="entry name" value="Zn-dependent exopeptidases"/>
    <property type="match status" value="1"/>
</dbReference>
<dbReference type="Proteomes" id="UP000434582">
    <property type="component" value="Unassembled WGS sequence"/>
</dbReference>
<dbReference type="InterPro" id="IPR007709">
    <property type="entry name" value="N-FG_amidohydro"/>
</dbReference>
<keyword evidence="3" id="KW-1185">Reference proteome</keyword>
<dbReference type="RefSeq" id="WP_153346031.1">
    <property type="nucleotide sequence ID" value="NZ_WIVE01000065.1"/>
</dbReference>
<feature type="region of interest" description="Disordered" evidence="1">
    <location>
        <begin position="1"/>
        <end position="34"/>
    </location>
</feature>